<proteinExistence type="inferred from homology"/>
<dbReference type="GO" id="GO:0016020">
    <property type="term" value="C:membrane"/>
    <property type="evidence" value="ECO:0007669"/>
    <property type="project" value="UniProtKB-SubCell"/>
</dbReference>
<keyword evidence="6" id="KW-0406">Ion transport</keyword>
<protein>
    <recommendedName>
        <fullName evidence="6">Copper transport protein</fullName>
    </recommendedName>
</protein>
<keyword evidence="3 6" id="KW-0812">Transmembrane</keyword>
<comment type="subcellular location">
    <subcellularLocation>
        <location evidence="1 6">Membrane</location>
        <topology evidence="1 6">Multi-pass membrane protein</topology>
    </subcellularLocation>
</comment>
<reference evidence="7" key="1">
    <citation type="submission" date="2015-01" db="EMBL/GenBank/DDBJ databases">
        <authorList>
            <person name="Durling Mikael"/>
        </authorList>
    </citation>
    <scope>NUCLEOTIDE SEQUENCE</scope>
</reference>
<evidence type="ECO:0000256" key="5">
    <source>
        <dbReference type="ARBA" id="ARBA00023136"/>
    </source>
</evidence>
<keyword evidence="5 6" id="KW-0472">Membrane</keyword>
<keyword evidence="6" id="KW-0813">Transport</keyword>
<feature type="transmembrane region" description="Helical" evidence="6">
    <location>
        <begin position="178"/>
        <end position="197"/>
    </location>
</feature>
<dbReference type="AlphaFoldDB" id="A0A0B7JSV6"/>
<keyword evidence="6" id="KW-0187">Copper transport</keyword>
<evidence type="ECO:0000256" key="1">
    <source>
        <dbReference type="ARBA" id="ARBA00004141"/>
    </source>
</evidence>
<sequence length="218" mass="23823">MDHSGHTGMDMSSITSTITDMTMGATATVMNMATSTATDSSTTMDHSSMSDDSSMSMGGCKINMMLNYYTIDACFISEDWKITSQGMFAGSCIGVVCLAVFLEFLRRAVKEYDRLLVKQHLAKHEAASAGSGSKDSAAPASAPIPPFRPNFWQQAVRAILHTAQFTVAYFIMLLAMYYNVYILVSIFLGVLVGSYFFQYETLDFAQQNGSREPTVCCG</sequence>
<evidence type="ECO:0000256" key="3">
    <source>
        <dbReference type="ARBA" id="ARBA00022692"/>
    </source>
</evidence>
<keyword evidence="4 6" id="KW-1133">Transmembrane helix</keyword>
<evidence type="ECO:0000313" key="7">
    <source>
        <dbReference type="EMBL" id="CEO48148.1"/>
    </source>
</evidence>
<keyword evidence="6" id="KW-0186">Copper</keyword>
<evidence type="ECO:0000256" key="2">
    <source>
        <dbReference type="ARBA" id="ARBA00006921"/>
    </source>
</evidence>
<dbReference type="PANTHER" id="PTHR12483:SF73">
    <property type="entry name" value="COPPER TRANSPORT PROTEIN CTR3"/>
    <property type="match status" value="1"/>
</dbReference>
<comment type="similarity">
    <text evidence="2 6">Belongs to the copper transporter (Ctr) (TC 1.A.56) family. SLC31A subfamily.</text>
</comment>
<evidence type="ECO:0000256" key="4">
    <source>
        <dbReference type="ARBA" id="ARBA00022989"/>
    </source>
</evidence>
<dbReference type="GO" id="GO:0005375">
    <property type="term" value="F:copper ion transmembrane transporter activity"/>
    <property type="evidence" value="ECO:0007669"/>
    <property type="project" value="UniProtKB-UniRule"/>
</dbReference>
<dbReference type="PANTHER" id="PTHR12483">
    <property type="entry name" value="SOLUTE CARRIER FAMILY 31 COPPER TRANSPORTERS"/>
    <property type="match status" value="1"/>
</dbReference>
<name>A0A0B7JSV6_BIOOC</name>
<feature type="transmembrane region" description="Helical" evidence="6">
    <location>
        <begin position="87"/>
        <end position="105"/>
    </location>
</feature>
<organism evidence="7">
    <name type="scientific">Bionectria ochroleuca</name>
    <name type="common">Gliocladium roseum</name>
    <dbReference type="NCBI Taxonomy" id="29856"/>
    <lineage>
        <taxon>Eukaryota</taxon>
        <taxon>Fungi</taxon>
        <taxon>Dikarya</taxon>
        <taxon>Ascomycota</taxon>
        <taxon>Pezizomycotina</taxon>
        <taxon>Sordariomycetes</taxon>
        <taxon>Hypocreomycetidae</taxon>
        <taxon>Hypocreales</taxon>
        <taxon>Bionectriaceae</taxon>
        <taxon>Clonostachys</taxon>
    </lineage>
</organism>
<evidence type="ECO:0000256" key="6">
    <source>
        <dbReference type="RuleBase" id="RU367022"/>
    </source>
</evidence>
<dbReference type="InterPro" id="IPR007274">
    <property type="entry name" value="Cop_transporter"/>
</dbReference>
<gene>
    <name evidence="7" type="ORF">BN869_000004204_1</name>
</gene>
<accession>A0A0B7JSV6</accession>
<dbReference type="EMBL" id="CDPU01000009">
    <property type="protein sequence ID" value="CEO48148.1"/>
    <property type="molecule type" value="Genomic_DNA"/>
</dbReference>
<dbReference type="Pfam" id="PF04145">
    <property type="entry name" value="Ctr"/>
    <property type="match status" value="1"/>
</dbReference>